<sequence>MRISECGPAYSCANQAACLDLYFSDSCVTAAEAGSGMAYTYCKMCLFWGNTRNCPKKPTDAISHVCAGDEFLPVVGNWSTSPVVGATAKLNTWKSGSNNRYCQWARWNTTSDYTDVYFTVKDGSGNCLTGSALVLNVTIAGVSATCQRPRTVNGIRFDCLHSDPSNYTAVVPDSSSGPAETCADQASCLDVYFSDACTTMADSDTGVVYTYCDVCLFWSSTRGCPKRDTGGETMSHVCSGDEFLPIVADWGLAPVTGATAKRDSWRGGEDDRYCQTVRWNASSDLADVYFSVKDGSGSCLPATKPRTSQPGSALTFTPQPSTAPTFTTQPLASIAEATKPHTAQPGTARTFTTKPLAPIAEATQPHTAQPGTALTFTPQPGTTVAFTPQPGTARTFTAQPGTALTFTTQPLAPIAEATQPHSA</sequence>
<feature type="compositionally biased region" description="Polar residues" evidence="1">
    <location>
        <begin position="305"/>
        <end position="326"/>
    </location>
</feature>
<accession>A0A150G0X8</accession>
<protein>
    <submittedName>
        <fullName evidence="2">Uncharacterized protein</fullName>
    </submittedName>
</protein>
<reference evidence="3" key="1">
    <citation type="journal article" date="2016" name="Nat. Commun.">
        <title>The Gonium pectorale genome demonstrates co-option of cell cycle regulation during the evolution of multicellularity.</title>
        <authorList>
            <person name="Hanschen E.R."/>
            <person name="Marriage T.N."/>
            <person name="Ferris P.J."/>
            <person name="Hamaji T."/>
            <person name="Toyoda A."/>
            <person name="Fujiyama A."/>
            <person name="Neme R."/>
            <person name="Noguchi H."/>
            <person name="Minakuchi Y."/>
            <person name="Suzuki M."/>
            <person name="Kawai-Toyooka H."/>
            <person name="Smith D.R."/>
            <person name="Sparks H."/>
            <person name="Anderson J."/>
            <person name="Bakaric R."/>
            <person name="Luria V."/>
            <person name="Karger A."/>
            <person name="Kirschner M.W."/>
            <person name="Durand P.M."/>
            <person name="Michod R.E."/>
            <person name="Nozaki H."/>
            <person name="Olson B.J."/>
        </authorList>
    </citation>
    <scope>NUCLEOTIDE SEQUENCE [LARGE SCALE GENOMIC DNA]</scope>
    <source>
        <strain evidence="3">NIES-2863</strain>
    </source>
</reference>
<evidence type="ECO:0000313" key="3">
    <source>
        <dbReference type="Proteomes" id="UP000075714"/>
    </source>
</evidence>
<dbReference type="AlphaFoldDB" id="A0A150G0X8"/>
<organism evidence="2 3">
    <name type="scientific">Gonium pectorale</name>
    <name type="common">Green alga</name>
    <dbReference type="NCBI Taxonomy" id="33097"/>
    <lineage>
        <taxon>Eukaryota</taxon>
        <taxon>Viridiplantae</taxon>
        <taxon>Chlorophyta</taxon>
        <taxon>core chlorophytes</taxon>
        <taxon>Chlorophyceae</taxon>
        <taxon>CS clade</taxon>
        <taxon>Chlamydomonadales</taxon>
        <taxon>Volvocaceae</taxon>
        <taxon>Gonium</taxon>
    </lineage>
</organism>
<keyword evidence="3" id="KW-1185">Reference proteome</keyword>
<gene>
    <name evidence="2" type="ORF">GPECTOR_109g213</name>
</gene>
<feature type="region of interest" description="Disordered" evidence="1">
    <location>
        <begin position="364"/>
        <end position="383"/>
    </location>
</feature>
<feature type="region of interest" description="Disordered" evidence="1">
    <location>
        <begin position="301"/>
        <end position="326"/>
    </location>
</feature>
<dbReference type="Proteomes" id="UP000075714">
    <property type="component" value="Unassembled WGS sequence"/>
</dbReference>
<evidence type="ECO:0000256" key="1">
    <source>
        <dbReference type="SAM" id="MobiDB-lite"/>
    </source>
</evidence>
<evidence type="ECO:0000313" key="2">
    <source>
        <dbReference type="EMBL" id="KXZ42970.1"/>
    </source>
</evidence>
<dbReference type="EMBL" id="LSYV01000109">
    <property type="protein sequence ID" value="KXZ42970.1"/>
    <property type="molecule type" value="Genomic_DNA"/>
</dbReference>
<dbReference type="OrthoDB" id="550390at2759"/>
<dbReference type="STRING" id="33097.A0A150G0X8"/>
<comment type="caution">
    <text evidence="2">The sequence shown here is derived from an EMBL/GenBank/DDBJ whole genome shotgun (WGS) entry which is preliminary data.</text>
</comment>
<proteinExistence type="predicted"/>
<name>A0A150G0X8_GONPE</name>